<organism evidence="2 3">
    <name type="scientific">Escallonia rubra</name>
    <dbReference type="NCBI Taxonomy" id="112253"/>
    <lineage>
        <taxon>Eukaryota</taxon>
        <taxon>Viridiplantae</taxon>
        <taxon>Streptophyta</taxon>
        <taxon>Embryophyta</taxon>
        <taxon>Tracheophyta</taxon>
        <taxon>Spermatophyta</taxon>
        <taxon>Magnoliopsida</taxon>
        <taxon>eudicotyledons</taxon>
        <taxon>Gunneridae</taxon>
        <taxon>Pentapetalae</taxon>
        <taxon>asterids</taxon>
        <taxon>campanulids</taxon>
        <taxon>Escalloniales</taxon>
        <taxon>Escalloniaceae</taxon>
        <taxon>Escallonia</taxon>
    </lineage>
</organism>
<accession>A0AA88UW80</accession>
<name>A0AA88UW80_9ASTE</name>
<keyword evidence="3" id="KW-1185">Reference proteome</keyword>
<evidence type="ECO:0000313" key="3">
    <source>
        <dbReference type="Proteomes" id="UP001187471"/>
    </source>
</evidence>
<dbReference type="AlphaFoldDB" id="A0AA88UW80"/>
<comment type="caution">
    <text evidence="2">The sequence shown here is derived from an EMBL/GenBank/DDBJ whole genome shotgun (WGS) entry which is preliminary data.</text>
</comment>
<sequence>MSLAEYYDDREEQECGGRSSGYSSESSQGRKQTPVRHGQTARRSSMGRLSHARNVLGLFCLSPLAVNNDNSSVDRL</sequence>
<feature type="compositionally biased region" description="Acidic residues" evidence="1">
    <location>
        <begin position="1"/>
        <end position="14"/>
    </location>
</feature>
<evidence type="ECO:0000313" key="2">
    <source>
        <dbReference type="EMBL" id="KAK2992822.1"/>
    </source>
</evidence>
<feature type="region of interest" description="Disordered" evidence="1">
    <location>
        <begin position="1"/>
        <end position="48"/>
    </location>
</feature>
<dbReference type="Proteomes" id="UP001187471">
    <property type="component" value="Unassembled WGS sequence"/>
</dbReference>
<reference evidence="2" key="1">
    <citation type="submission" date="2022-12" db="EMBL/GenBank/DDBJ databases">
        <title>Draft genome assemblies for two species of Escallonia (Escalloniales).</title>
        <authorList>
            <person name="Chanderbali A."/>
            <person name="Dervinis C."/>
            <person name="Anghel I."/>
            <person name="Soltis D."/>
            <person name="Soltis P."/>
            <person name="Zapata F."/>
        </authorList>
    </citation>
    <scope>NUCLEOTIDE SEQUENCE</scope>
    <source>
        <strain evidence="2">UCBG92.1500</strain>
        <tissue evidence="2">Leaf</tissue>
    </source>
</reference>
<gene>
    <name evidence="2" type="ORF">RJ640_002042</name>
</gene>
<evidence type="ECO:0000256" key="1">
    <source>
        <dbReference type="SAM" id="MobiDB-lite"/>
    </source>
</evidence>
<feature type="compositionally biased region" description="Low complexity" evidence="1">
    <location>
        <begin position="16"/>
        <end position="29"/>
    </location>
</feature>
<proteinExistence type="predicted"/>
<dbReference type="EMBL" id="JAVXUO010000378">
    <property type="protein sequence ID" value="KAK2992822.1"/>
    <property type="molecule type" value="Genomic_DNA"/>
</dbReference>
<protein>
    <submittedName>
        <fullName evidence="2">Uncharacterized protein</fullName>
    </submittedName>
</protein>